<sequence>VIKRLVLVSAMGLLVSGCYMVPLAFIGPATSGFTASSVMQAAISTTANHMVKKTTGKSFSEHAFDAINMDDVTLGYFPVNKSNNLILPLPKPLNIN</sequence>
<name>A0A382TWW4_9ZZZZ</name>
<accession>A0A382TWW4</accession>
<reference evidence="1" key="1">
    <citation type="submission" date="2018-05" db="EMBL/GenBank/DDBJ databases">
        <authorList>
            <person name="Lanie J.A."/>
            <person name="Ng W.-L."/>
            <person name="Kazmierczak K.M."/>
            <person name="Andrzejewski T.M."/>
            <person name="Davidsen T.M."/>
            <person name="Wayne K.J."/>
            <person name="Tettelin H."/>
            <person name="Glass J.I."/>
            <person name="Rusch D."/>
            <person name="Podicherti R."/>
            <person name="Tsui H.-C.T."/>
            <person name="Winkler M.E."/>
        </authorList>
    </citation>
    <scope>NUCLEOTIDE SEQUENCE</scope>
</reference>
<organism evidence="1">
    <name type="scientific">marine metagenome</name>
    <dbReference type="NCBI Taxonomy" id="408172"/>
    <lineage>
        <taxon>unclassified sequences</taxon>
        <taxon>metagenomes</taxon>
        <taxon>ecological metagenomes</taxon>
    </lineage>
</organism>
<evidence type="ECO:0000313" key="1">
    <source>
        <dbReference type="EMBL" id="SVD26560.1"/>
    </source>
</evidence>
<feature type="non-terminal residue" evidence="1">
    <location>
        <position position="1"/>
    </location>
</feature>
<dbReference type="AlphaFoldDB" id="A0A382TWW4"/>
<protein>
    <submittedName>
        <fullName evidence="1">Uncharacterized protein</fullName>
    </submittedName>
</protein>
<dbReference type="EMBL" id="UINC01139794">
    <property type="protein sequence ID" value="SVD26560.1"/>
    <property type="molecule type" value="Genomic_DNA"/>
</dbReference>
<gene>
    <name evidence="1" type="ORF">METZ01_LOCUS379414</name>
</gene>
<proteinExistence type="predicted"/>